<dbReference type="PROSITE" id="PS51755">
    <property type="entry name" value="OMPR_PHOB"/>
    <property type="match status" value="1"/>
</dbReference>
<dbReference type="Gene3D" id="1.10.10.10">
    <property type="entry name" value="Winged helix-like DNA-binding domain superfamily/Winged helix DNA-binding domain"/>
    <property type="match status" value="1"/>
</dbReference>
<accession>A0A917G5K0</accession>
<keyword evidence="4" id="KW-0805">Transcription regulation</keyword>
<dbReference type="InterPro" id="IPR011006">
    <property type="entry name" value="CheY-like_superfamily"/>
</dbReference>
<dbReference type="InterPro" id="IPR039420">
    <property type="entry name" value="WalR-like"/>
</dbReference>
<dbReference type="InterPro" id="IPR036388">
    <property type="entry name" value="WH-like_DNA-bd_sf"/>
</dbReference>
<gene>
    <name evidence="11" type="ORF">GCM10007425_18570</name>
</gene>
<evidence type="ECO:0000313" key="11">
    <source>
        <dbReference type="EMBL" id="GGG24351.1"/>
    </source>
</evidence>
<evidence type="ECO:0000256" key="7">
    <source>
        <dbReference type="PROSITE-ProRule" id="PRU00169"/>
    </source>
</evidence>
<keyword evidence="2 7" id="KW-0597">Phosphoprotein</keyword>
<dbReference type="EMBL" id="BMJT01000005">
    <property type="protein sequence ID" value="GGG24351.1"/>
    <property type="molecule type" value="Genomic_DNA"/>
</dbReference>
<dbReference type="SUPFAM" id="SSF52172">
    <property type="entry name" value="CheY-like"/>
    <property type="match status" value="1"/>
</dbReference>
<reference evidence="11" key="2">
    <citation type="submission" date="2020-09" db="EMBL/GenBank/DDBJ databases">
        <authorList>
            <person name="Sun Q."/>
            <person name="Zhou Y."/>
        </authorList>
    </citation>
    <scope>NUCLEOTIDE SEQUENCE</scope>
    <source>
        <strain evidence="11">CGMCC 1.15760</strain>
    </source>
</reference>
<reference evidence="11" key="1">
    <citation type="journal article" date="2014" name="Int. J. Syst. Evol. Microbiol.">
        <title>Complete genome sequence of Corynebacterium casei LMG S-19264T (=DSM 44701T), isolated from a smear-ripened cheese.</title>
        <authorList>
            <consortium name="US DOE Joint Genome Institute (JGI-PGF)"/>
            <person name="Walter F."/>
            <person name="Albersmeier A."/>
            <person name="Kalinowski J."/>
            <person name="Ruckert C."/>
        </authorList>
    </citation>
    <scope>NUCLEOTIDE SEQUENCE</scope>
    <source>
        <strain evidence="11">CGMCC 1.15760</strain>
    </source>
</reference>
<evidence type="ECO:0000313" key="12">
    <source>
        <dbReference type="Proteomes" id="UP000616608"/>
    </source>
</evidence>
<comment type="subcellular location">
    <subcellularLocation>
        <location evidence="1">Cytoplasm</location>
    </subcellularLocation>
</comment>
<comment type="caution">
    <text evidence="11">The sequence shown here is derived from an EMBL/GenBank/DDBJ whole genome shotgun (WGS) entry which is preliminary data.</text>
</comment>
<dbReference type="PANTHER" id="PTHR48111:SF1">
    <property type="entry name" value="TWO-COMPONENT RESPONSE REGULATOR ORR33"/>
    <property type="match status" value="1"/>
</dbReference>
<dbReference type="PROSITE" id="PS50110">
    <property type="entry name" value="RESPONSE_REGULATORY"/>
    <property type="match status" value="1"/>
</dbReference>
<proteinExistence type="predicted"/>
<dbReference type="Proteomes" id="UP000616608">
    <property type="component" value="Unassembled WGS sequence"/>
</dbReference>
<evidence type="ECO:0000256" key="1">
    <source>
        <dbReference type="ARBA" id="ARBA00004496"/>
    </source>
</evidence>
<dbReference type="GO" id="GO:0006355">
    <property type="term" value="P:regulation of DNA-templated transcription"/>
    <property type="evidence" value="ECO:0007669"/>
    <property type="project" value="InterPro"/>
</dbReference>
<keyword evidence="3" id="KW-0902">Two-component regulatory system</keyword>
<evidence type="ECO:0000256" key="3">
    <source>
        <dbReference type="ARBA" id="ARBA00023012"/>
    </source>
</evidence>
<dbReference type="InterPro" id="IPR001789">
    <property type="entry name" value="Sig_transdc_resp-reg_receiver"/>
</dbReference>
<dbReference type="FunFam" id="3.40.50.2300:FF:000001">
    <property type="entry name" value="DNA-binding response regulator PhoB"/>
    <property type="match status" value="1"/>
</dbReference>
<keyword evidence="5 8" id="KW-0238">DNA-binding</keyword>
<evidence type="ECO:0000259" key="9">
    <source>
        <dbReference type="PROSITE" id="PS50110"/>
    </source>
</evidence>
<evidence type="ECO:0000256" key="6">
    <source>
        <dbReference type="ARBA" id="ARBA00023163"/>
    </source>
</evidence>
<feature type="domain" description="Response regulatory" evidence="9">
    <location>
        <begin position="4"/>
        <end position="117"/>
    </location>
</feature>
<evidence type="ECO:0000259" key="10">
    <source>
        <dbReference type="PROSITE" id="PS51755"/>
    </source>
</evidence>
<dbReference type="AlphaFoldDB" id="A0A917G5K0"/>
<dbReference type="InterPro" id="IPR016032">
    <property type="entry name" value="Sig_transdc_resp-reg_C-effctor"/>
</dbReference>
<feature type="DNA-binding region" description="OmpR/PhoB-type" evidence="8">
    <location>
        <begin position="133"/>
        <end position="231"/>
    </location>
</feature>
<dbReference type="GO" id="GO:0000156">
    <property type="term" value="F:phosphorelay response regulator activity"/>
    <property type="evidence" value="ECO:0007669"/>
    <property type="project" value="TreeGrafter"/>
</dbReference>
<name>A0A917G5K0_9BACI</name>
<evidence type="ECO:0000256" key="8">
    <source>
        <dbReference type="PROSITE-ProRule" id="PRU01091"/>
    </source>
</evidence>
<dbReference type="Gene3D" id="6.10.250.690">
    <property type="match status" value="1"/>
</dbReference>
<feature type="modified residue" description="4-aspartylphosphate" evidence="7">
    <location>
        <position position="53"/>
    </location>
</feature>
<dbReference type="SUPFAM" id="SSF46894">
    <property type="entry name" value="C-terminal effector domain of the bipartite response regulators"/>
    <property type="match status" value="1"/>
</dbReference>
<dbReference type="Pfam" id="PF00486">
    <property type="entry name" value="Trans_reg_C"/>
    <property type="match status" value="1"/>
</dbReference>
<dbReference type="CDD" id="cd00383">
    <property type="entry name" value="trans_reg_C"/>
    <property type="match status" value="1"/>
</dbReference>
<dbReference type="SMART" id="SM00448">
    <property type="entry name" value="REC"/>
    <property type="match status" value="1"/>
</dbReference>
<dbReference type="RefSeq" id="WP_188614766.1">
    <property type="nucleotide sequence ID" value="NZ_BMJT01000005.1"/>
</dbReference>
<dbReference type="GO" id="GO:0005829">
    <property type="term" value="C:cytosol"/>
    <property type="evidence" value="ECO:0007669"/>
    <property type="project" value="TreeGrafter"/>
</dbReference>
<dbReference type="PANTHER" id="PTHR48111">
    <property type="entry name" value="REGULATOR OF RPOS"/>
    <property type="match status" value="1"/>
</dbReference>
<evidence type="ECO:0000256" key="2">
    <source>
        <dbReference type="ARBA" id="ARBA00022553"/>
    </source>
</evidence>
<dbReference type="Pfam" id="PF00072">
    <property type="entry name" value="Response_reg"/>
    <property type="match status" value="1"/>
</dbReference>
<dbReference type="GO" id="GO:0032993">
    <property type="term" value="C:protein-DNA complex"/>
    <property type="evidence" value="ECO:0007669"/>
    <property type="project" value="TreeGrafter"/>
</dbReference>
<evidence type="ECO:0000256" key="5">
    <source>
        <dbReference type="ARBA" id="ARBA00023125"/>
    </source>
</evidence>
<keyword evidence="6" id="KW-0804">Transcription</keyword>
<protein>
    <submittedName>
        <fullName evidence="11">DNA-binding response regulator</fullName>
    </submittedName>
</protein>
<dbReference type="InterPro" id="IPR001867">
    <property type="entry name" value="OmpR/PhoB-type_DNA-bd"/>
</dbReference>
<sequence length="236" mass="26821">MSATIYIAEDDQSIREVLVSFLTAAHYHVQAFTNGDDLWQAFQRQTCDLVILDIMMPGTDGLTICERIRDKSTVPIIILTAKESELDFVRGITLGSDDYLTKPFRPTILLMRVKALLRRVEMEQAASKQTRLAQSIQTFDLIYDAEAMVVLCQQQPITLTMTELQVLVYFMQHANKAIHRETLLQEVWGFTAEVETRVTDETIRRIRKKLLAVNSTASISSIWGFGYKLIARGSEA</sequence>
<dbReference type="Gene3D" id="3.40.50.2300">
    <property type="match status" value="1"/>
</dbReference>
<evidence type="ECO:0000256" key="4">
    <source>
        <dbReference type="ARBA" id="ARBA00023015"/>
    </source>
</evidence>
<dbReference type="GO" id="GO:0000976">
    <property type="term" value="F:transcription cis-regulatory region binding"/>
    <property type="evidence" value="ECO:0007669"/>
    <property type="project" value="TreeGrafter"/>
</dbReference>
<dbReference type="SMART" id="SM00862">
    <property type="entry name" value="Trans_reg_C"/>
    <property type="match status" value="1"/>
</dbReference>
<feature type="domain" description="OmpR/PhoB-type" evidence="10">
    <location>
        <begin position="133"/>
        <end position="231"/>
    </location>
</feature>
<organism evidence="11 12">
    <name type="scientific">Lysinibacillus alkalisoli</name>
    <dbReference type="NCBI Taxonomy" id="1911548"/>
    <lineage>
        <taxon>Bacteria</taxon>
        <taxon>Bacillati</taxon>
        <taxon>Bacillota</taxon>
        <taxon>Bacilli</taxon>
        <taxon>Bacillales</taxon>
        <taxon>Bacillaceae</taxon>
        <taxon>Lysinibacillus</taxon>
    </lineage>
</organism>
<keyword evidence="12" id="KW-1185">Reference proteome</keyword>
<dbReference type="CDD" id="cd17574">
    <property type="entry name" value="REC_OmpR"/>
    <property type="match status" value="1"/>
</dbReference>